<evidence type="ECO:0008006" key="2">
    <source>
        <dbReference type="Google" id="ProtNLM"/>
    </source>
</evidence>
<comment type="caution">
    <text evidence="1">The sequence shown here is derived from an EMBL/GenBank/DDBJ whole genome shotgun (WGS) entry which is preliminary data.</text>
</comment>
<organism evidence="1">
    <name type="scientific">marine sediment metagenome</name>
    <dbReference type="NCBI Taxonomy" id="412755"/>
    <lineage>
        <taxon>unclassified sequences</taxon>
        <taxon>metagenomes</taxon>
        <taxon>ecological metagenomes</taxon>
    </lineage>
</organism>
<dbReference type="EMBL" id="BART01007072">
    <property type="protein sequence ID" value="GAG53904.1"/>
    <property type="molecule type" value="Genomic_DNA"/>
</dbReference>
<proteinExistence type="predicted"/>
<dbReference type="InterPro" id="IPR016024">
    <property type="entry name" value="ARM-type_fold"/>
</dbReference>
<reference evidence="1" key="1">
    <citation type="journal article" date="2014" name="Front. Microbiol.">
        <title>High frequency of phylogenetically diverse reductive dehalogenase-homologous genes in deep subseafloor sedimentary metagenomes.</title>
        <authorList>
            <person name="Kawai M."/>
            <person name="Futagami T."/>
            <person name="Toyoda A."/>
            <person name="Takaki Y."/>
            <person name="Nishi S."/>
            <person name="Hori S."/>
            <person name="Arai W."/>
            <person name="Tsubouchi T."/>
            <person name="Morono Y."/>
            <person name="Uchiyama I."/>
            <person name="Ito T."/>
            <person name="Fujiyama A."/>
            <person name="Inagaki F."/>
            <person name="Takami H."/>
        </authorList>
    </citation>
    <scope>NUCLEOTIDE SEQUENCE</scope>
    <source>
        <strain evidence="1">Expedition CK06-06</strain>
    </source>
</reference>
<name>X0YDG7_9ZZZZ</name>
<gene>
    <name evidence="1" type="ORF">S01H4_16141</name>
</gene>
<evidence type="ECO:0000313" key="1">
    <source>
        <dbReference type="EMBL" id="GAG53904.1"/>
    </source>
</evidence>
<accession>X0YDG7</accession>
<sequence length="133" mass="15403">MGSYIDSVELFLEERDKAVPLLLKALKHADRKLRRKIIFFLGSFAKQEVAWPLYRMMVDPHESEESRREASIQLSVIFPFLKDPQPIIDRLLEDLKNADPELRLNAAFALGWEGNNQVVIPLIELLYDPDINV</sequence>
<feature type="non-terminal residue" evidence="1">
    <location>
        <position position="133"/>
    </location>
</feature>
<protein>
    <recommendedName>
        <fullName evidence="2">HEAT repeat domain-containing protein</fullName>
    </recommendedName>
</protein>
<dbReference type="InterPro" id="IPR011989">
    <property type="entry name" value="ARM-like"/>
</dbReference>
<dbReference type="Gene3D" id="1.25.10.10">
    <property type="entry name" value="Leucine-rich Repeat Variant"/>
    <property type="match status" value="1"/>
</dbReference>
<dbReference type="SUPFAM" id="SSF48371">
    <property type="entry name" value="ARM repeat"/>
    <property type="match status" value="1"/>
</dbReference>
<dbReference type="AlphaFoldDB" id="X0YDG7"/>